<evidence type="ECO:0000313" key="3">
    <source>
        <dbReference type="Proteomes" id="UP001176961"/>
    </source>
</evidence>
<reference evidence="2" key="1">
    <citation type="submission" date="2023-07" db="EMBL/GenBank/DDBJ databases">
        <authorList>
            <consortium name="CYATHOMIX"/>
        </authorList>
    </citation>
    <scope>NUCLEOTIDE SEQUENCE</scope>
    <source>
        <strain evidence="2">N/A</strain>
    </source>
</reference>
<evidence type="ECO:0000256" key="1">
    <source>
        <dbReference type="SAM" id="SignalP"/>
    </source>
</evidence>
<organism evidence="2 3">
    <name type="scientific">Cylicocyclus nassatus</name>
    <name type="common">Nematode worm</name>
    <dbReference type="NCBI Taxonomy" id="53992"/>
    <lineage>
        <taxon>Eukaryota</taxon>
        <taxon>Metazoa</taxon>
        <taxon>Ecdysozoa</taxon>
        <taxon>Nematoda</taxon>
        <taxon>Chromadorea</taxon>
        <taxon>Rhabditida</taxon>
        <taxon>Rhabditina</taxon>
        <taxon>Rhabditomorpha</taxon>
        <taxon>Strongyloidea</taxon>
        <taxon>Strongylidae</taxon>
        <taxon>Cylicocyclus</taxon>
    </lineage>
</organism>
<feature type="signal peptide" evidence="1">
    <location>
        <begin position="1"/>
        <end position="18"/>
    </location>
</feature>
<dbReference type="AlphaFoldDB" id="A0AA36M4G4"/>
<protein>
    <submittedName>
        <fullName evidence="2">Uncharacterized protein</fullName>
    </submittedName>
</protein>
<feature type="chain" id="PRO_5041443910" evidence="1">
    <location>
        <begin position="19"/>
        <end position="62"/>
    </location>
</feature>
<proteinExistence type="predicted"/>
<gene>
    <name evidence="2" type="ORF">CYNAS_LOCUS8705</name>
</gene>
<keyword evidence="1" id="KW-0732">Signal</keyword>
<dbReference type="Proteomes" id="UP001176961">
    <property type="component" value="Unassembled WGS sequence"/>
</dbReference>
<accession>A0AA36M4G4</accession>
<dbReference type="EMBL" id="CATQJL010000223">
    <property type="protein sequence ID" value="CAJ0596722.1"/>
    <property type="molecule type" value="Genomic_DNA"/>
</dbReference>
<keyword evidence="3" id="KW-1185">Reference proteome</keyword>
<name>A0AA36M4G4_CYLNA</name>
<sequence length="62" mass="6773">MIAWKVFALVMLVAATHAIPLKNDGKTITPLPPDCHIIHDHTIPPGYKPGKIPPTIICKNSH</sequence>
<comment type="caution">
    <text evidence="2">The sequence shown here is derived from an EMBL/GenBank/DDBJ whole genome shotgun (WGS) entry which is preliminary data.</text>
</comment>
<evidence type="ECO:0000313" key="2">
    <source>
        <dbReference type="EMBL" id="CAJ0596722.1"/>
    </source>
</evidence>